<reference evidence="4" key="2">
    <citation type="submission" date="2020-11" db="EMBL/GenBank/DDBJ databases">
        <authorList>
            <person name="Cecchin M."/>
            <person name="Marcolungo L."/>
            <person name="Rossato M."/>
            <person name="Girolomoni L."/>
            <person name="Cosentino E."/>
            <person name="Cuine S."/>
            <person name="Li-Beisson Y."/>
            <person name="Delledonne M."/>
            <person name="Ballottari M."/>
        </authorList>
    </citation>
    <scope>NUCLEOTIDE SEQUENCE</scope>
    <source>
        <strain evidence="4">211/11P</strain>
        <tissue evidence="4">Whole cell</tissue>
    </source>
</reference>
<keyword evidence="5" id="KW-1185">Reference proteome</keyword>
<keyword evidence="2" id="KW-0677">Repeat</keyword>
<accession>A0A9D4Z0J1</accession>
<dbReference type="SUPFAM" id="SSF117281">
    <property type="entry name" value="Kelch motif"/>
    <property type="match status" value="1"/>
</dbReference>
<dbReference type="Gene3D" id="2.120.10.80">
    <property type="entry name" value="Kelch-type beta propeller"/>
    <property type="match status" value="2"/>
</dbReference>
<dbReference type="PANTHER" id="PTHR46093:SF3">
    <property type="entry name" value="ACYL-COA-BINDING DOMAIN-CONTAINING PROTEIN 4"/>
    <property type="match status" value="1"/>
</dbReference>
<evidence type="ECO:0000313" key="4">
    <source>
        <dbReference type="EMBL" id="KAI3436230.1"/>
    </source>
</evidence>
<dbReference type="Proteomes" id="UP001055712">
    <property type="component" value="Unassembled WGS sequence"/>
</dbReference>
<evidence type="ECO:0000256" key="1">
    <source>
        <dbReference type="ARBA" id="ARBA00022441"/>
    </source>
</evidence>
<evidence type="ECO:0000313" key="5">
    <source>
        <dbReference type="Proteomes" id="UP001055712"/>
    </source>
</evidence>
<dbReference type="Pfam" id="PF24681">
    <property type="entry name" value="Kelch_KLHDC2_KLHL20_DRC7"/>
    <property type="match status" value="1"/>
</dbReference>
<dbReference type="InterPro" id="IPR015915">
    <property type="entry name" value="Kelch-typ_b-propeller"/>
</dbReference>
<dbReference type="OrthoDB" id="10251809at2759"/>
<reference evidence="4" key="1">
    <citation type="journal article" date="2019" name="Plant J.">
        <title>Chlorella vulgaris genome assembly and annotation reveals the molecular basis for metabolic acclimation to high light conditions.</title>
        <authorList>
            <person name="Cecchin M."/>
            <person name="Marcolungo L."/>
            <person name="Rossato M."/>
            <person name="Girolomoni L."/>
            <person name="Cosentino E."/>
            <person name="Cuine S."/>
            <person name="Li-Beisson Y."/>
            <person name="Delledonne M."/>
            <person name="Ballottari M."/>
        </authorList>
    </citation>
    <scope>NUCLEOTIDE SEQUENCE</scope>
    <source>
        <strain evidence="4">211/11P</strain>
    </source>
</reference>
<proteinExistence type="predicted"/>
<dbReference type="EMBL" id="SIDB01000002">
    <property type="protein sequence ID" value="KAI3436230.1"/>
    <property type="molecule type" value="Genomic_DNA"/>
</dbReference>
<keyword evidence="1" id="KW-0880">Kelch repeat</keyword>
<evidence type="ECO:0000256" key="2">
    <source>
        <dbReference type="ARBA" id="ARBA00022737"/>
    </source>
</evidence>
<dbReference type="AlphaFoldDB" id="A0A9D4Z0J1"/>
<sequence length="652" mass="68588">MSLDTVRSRWVEASYPNQPAARCGHTAVAVDNRAVWGEEFLVVFGGIDGSKEALDDLVVLQCDQEAWFSPDKAAVGPAARAFHAAAVIGRKMYLFGGHVYVRQQHKLHQFSDLWCLDTDTWEWSRLSGDSPDAPQPCPRDRAAMAAIGNGKLLVVGGADSTNRRLDDAWLFDLERGAWSEVKVAGAKPRARCCTALFPLNDRVLMFGGDTYGVTNELWSLRDLEGSGSATWTQLQLEGPAPPPRRGHAVAAAANWVVFVGGLTEQRSLMGMKSKSEYLSDVVILDRHDRVAWRGVEVASPPPAPREKHTLTALSGGRLLLFGGTDGVATLGDAWWLDLEEITVAQPDLISLADLADRDSTQHAPAVTAAPALPLPHSKQPAGGVAGSPVAGPQAAAPAGASSSPGSAFLQQQASPQQPAQQQAQTQQQRLQQLAAAGYGGGGAALTGGLAYLQQNIPHLSTALSSLRGRLGLPATTSGAQLAAQQQAASISEDHDEGLLQLGERALTAGGGGGNGGRGGAPDTRQLIAAARQLLATCHADQLRLGDLPVLMADYRRLARLGWGMLLRERGVEALAEPGLQLPGRYMHLSAEDLRMREVPQVLADYQLLYVSHASLADTPPAAPAGGRGSVEPAPAAAAAATRLSAVAGRAGV</sequence>
<protein>
    <submittedName>
        <fullName evidence="4">Uncharacterized protein</fullName>
    </submittedName>
</protein>
<gene>
    <name evidence="4" type="ORF">D9Q98_002284</name>
</gene>
<evidence type="ECO:0000256" key="3">
    <source>
        <dbReference type="SAM" id="MobiDB-lite"/>
    </source>
</evidence>
<name>A0A9D4Z0J1_CHLVU</name>
<feature type="region of interest" description="Disordered" evidence="3">
    <location>
        <begin position="369"/>
        <end position="428"/>
    </location>
</feature>
<organism evidence="4 5">
    <name type="scientific">Chlorella vulgaris</name>
    <name type="common">Green alga</name>
    <dbReference type="NCBI Taxonomy" id="3077"/>
    <lineage>
        <taxon>Eukaryota</taxon>
        <taxon>Viridiplantae</taxon>
        <taxon>Chlorophyta</taxon>
        <taxon>core chlorophytes</taxon>
        <taxon>Trebouxiophyceae</taxon>
        <taxon>Chlorellales</taxon>
        <taxon>Chlorellaceae</taxon>
        <taxon>Chlorella clade</taxon>
        <taxon>Chlorella</taxon>
    </lineage>
</organism>
<comment type="caution">
    <text evidence="4">The sequence shown here is derived from an EMBL/GenBank/DDBJ whole genome shotgun (WGS) entry which is preliminary data.</text>
</comment>
<dbReference type="PANTHER" id="PTHR46093">
    <property type="entry name" value="ACYL-COA-BINDING DOMAIN-CONTAINING PROTEIN 5"/>
    <property type="match status" value="1"/>
</dbReference>